<dbReference type="InterPro" id="IPR000878">
    <property type="entry name" value="4pyrrol_Mease"/>
</dbReference>
<dbReference type="InterPro" id="IPR014776">
    <property type="entry name" value="4pyrrole_Mease_sub2"/>
</dbReference>
<dbReference type="Gene3D" id="3.30.950.10">
    <property type="entry name" value="Methyltransferase, Cobalt-precorrin-4 Transmethylase, Domain 2"/>
    <property type="match status" value="1"/>
</dbReference>
<keyword evidence="10" id="KW-1185">Reference proteome</keyword>
<dbReference type="UniPathway" id="UPA00262">
    <property type="reaction ID" value="UER00211"/>
</dbReference>
<evidence type="ECO:0000256" key="2">
    <source>
        <dbReference type="ARBA" id="ARBA00012162"/>
    </source>
</evidence>
<dbReference type="GO" id="GO:0019354">
    <property type="term" value="P:siroheme biosynthetic process"/>
    <property type="evidence" value="ECO:0007669"/>
    <property type="project" value="UniProtKB-UniPathway"/>
</dbReference>
<keyword evidence="4 9" id="KW-0808">Transferase</keyword>
<evidence type="ECO:0000256" key="4">
    <source>
        <dbReference type="ARBA" id="ARBA00022679"/>
    </source>
</evidence>
<sequence length="266" mass="28114">MNTSTRTERPPSSGKVWLVGAGPGDAELLTLKAARVLAQCTVWLVDDLVGRDILDLAQPGTKIIEVGKRGGCASTPQNFILRLMARYAREGHAVARVKGGDPFIFGRAGEEMTWLKERRIDVEGISGITAGLAVASALGLPLTHREVSRGVTLVTAHTVDDSRPDWSSLARSGLTIVCYMGMSQPDMLQAELLAAGFPATLPVAIAAQVSCAAQRHAVTTLTHLAATVQARHMTSPAVIILGEVVRHAQALPQQDADGVDSLAMAI</sequence>
<evidence type="ECO:0000256" key="6">
    <source>
        <dbReference type="ARBA" id="ARBA00023244"/>
    </source>
</evidence>
<accession>A0A4R3LU04</accession>
<protein>
    <recommendedName>
        <fullName evidence="2">uroporphyrinogen-III C-methyltransferase</fullName>
        <ecNumber evidence="2">2.1.1.107</ecNumber>
    </recommendedName>
</protein>
<reference evidence="9 10" key="1">
    <citation type="submission" date="2019-03" db="EMBL/GenBank/DDBJ databases">
        <title>Genomic Encyclopedia of Type Strains, Phase IV (KMG-IV): sequencing the most valuable type-strain genomes for metagenomic binning, comparative biology and taxonomic classification.</title>
        <authorList>
            <person name="Goeker M."/>
        </authorList>
    </citation>
    <scope>NUCLEOTIDE SEQUENCE [LARGE SCALE GENOMIC DNA]</scope>
    <source>
        <strain evidence="9 10">DSM 24591</strain>
    </source>
</reference>
<dbReference type="AlphaFoldDB" id="A0A4R3LU04"/>
<comment type="caution">
    <text evidence="9">The sequence shown here is derived from an EMBL/GenBank/DDBJ whole genome shotgun (WGS) entry which is preliminary data.</text>
</comment>
<dbReference type="NCBIfam" id="NF004790">
    <property type="entry name" value="PRK06136.1"/>
    <property type="match status" value="1"/>
</dbReference>
<comment type="similarity">
    <text evidence="1">Belongs to the precorrin methyltransferase family.</text>
</comment>
<evidence type="ECO:0000313" key="9">
    <source>
        <dbReference type="EMBL" id="TCT04070.1"/>
    </source>
</evidence>
<dbReference type="SUPFAM" id="SSF53790">
    <property type="entry name" value="Tetrapyrrole methylase"/>
    <property type="match status" value="1"/>
</dbReference>
<dbReference type="InterPro" id="IPR035996">
    <property type="entry name" value="4pyrrol_Methylase_sf"/>
</dbReference>
<dbReference type="InterPro" id="IPR050161">
    <property type="entry name" value="Siro_Cobalamin_biosynth"/>
</dbReference>
<evidence type="ECO:0000259" key="8">
    <source>
        <dbReference type="Pfam" id="PF00590"/>
    </source>
</evidence>
<dbReference type="OrthoDB" id="9815856at2"/>
<organism evidence="9 10">
    <name type="scientific">Paralcaligenes ureilyticus</name>
    <dbReference type="NCBI Taxonomy" id="627131"/>
    <lineage>
        <taxon>Bacteria</taxon>
        <taxon>Pseudomonadati</taxon>
        <taxon>Pseudomonadota</taxon>
        <taxon>Betaproteobacteria</taxon>
        <taxon>Burkholderiales</taxon>
        <taxon>Alcaligenaceae</taxon>
        <taxon>Paralcaligenes</taxon>
    </lineage>
</organism>
<dbReference type="Gene3D" id="3.40.1010.10">
    <property type="entry name" value="Cobalt-precorrin-4 Transmethylase, Domain 1"/>
    <property type="match status" value="1"/>
</dbReference>
<dbReference type="EMBL" id="SMAJ01000013">
    <property type="protein sequence ID" value="TCT04070.1"/>
    <property type="molecule type" value="Genomic_DNA"/>
</dbReference>
<dbReference type="Pfam" id="PF00590">
    <property type="entry name" value="TP_methylase"/>
    <property type="match status" value="1"/>
</dbReference>
<dbReference type="EC" id="2.1.1.107" evidence="2"/>
<evidence type="ECO:0000256" key="3">
    <source>
        <dbReference type="ARBA" id="ARBA00022603"/>
    </source>
</evidence>
<dbReference type="PANTHER" id="PTHR45790:SF3">
    <property type="entry name" value="S-ADENOSYL-L-METHIONINE-DEPENDENT UROPORPHYRINOGEN III METHYLTRANSFERASE, CHLOROPLASTIC"/>
    <property type="match status" value="1"/>
</dbReference>
<feature type="domain" description="Tetrapyrrole methylase" evidence="8">
    <location>
        <begin position="15"/>
        <end position="224"/>
    </location>
</feature>
<dbReference type="NCBIfam" id="TIGR01469">
    <property type="entry name" value="cobA_cysG_Cterm"/>
    <property type="match status" value="1"/>
</dbReference>
<evidence type="ECO:0000256" key="1">
    <source>
        <dbReference type="ARBA" id="ARBA00005879"/>
    </source>
</evidence>
<dbReference type="PANTHER" id="PTHR45790">
    <property type="entry name" value="SIROHEME SYNTHASE-RELATED"/>
    <property type="match status" value="1"/>
</dbReference>
<comment type="pathway">
    <text evidence="7">Porphyrin-containing compound metabolism; siroheme biosynthesis; precorrin-2 from uroporphyrinogen III: step 1/1.</text>
</comment>
<dbReference type="Proteomes" id="UP000295525">
    <property type="component" value="Unassembled WGS sequence"/>
</dbReference>
<keyword evidence="6" id="KW-0627">Porphyrin biosynthesis</keyword>
<dbReference type="GO" id="GO:0032259">
    <property type="term" value="P:methylation"/>
    <property type="evidence" value="ECO:0007669"/>
    <property type="project" value="UniProtKB-KW"/>
</dbReference>
<dbReference type="PROSITE" id="PS00839">
    <property type="entry name" value="SUMT_1"/>
    <property type="match status" value="1"/>
</dbReference>
<name>A0A4R3LU04_9BURK</name>
<evidence type="ECO:0000313" key="10">
    <source>
        <dbReference type="Proteomes" id="UP000295525"/>
    </source>
</evidence>
<gene>
    <name evidence="9" type="ORF">EDC26_11348</name>
</gene>
<keyword evidence="5" id="KW-0949">S-adenosyl-L-methionine</keyword>
<evidence type="ECO:0000256" key="7">
    <source>
        <dbReference type="ARBA" id="ARBA00025705"/>
    </source>
</evidence>
<proteinExistence type="inferred from homology"/>
<dbReference type="InterPro" id="IPR006366">
    <property type="entry name" value="CobA/CysG_C"/>
</dbReference>
<dbReference type="InterPro" id="IPR003043">
    <property type="entry name" value="Uropor_MeTrfase_CS"/>
</dbReference>
<keyword evidence="3 9" id="KW-0489">Methyltransferase</keyword>
<dbReference type="FunFam" id="3.40.1010.10:FF:000001">
    <property type="entry name" value="Siroheme synthase"/>
    <property type="match status" value="1"/>
</dbReference>
<dbReference type="CDD" id="cd11642">
    <property type="entry name" value="SUMT"/>
    <property type="match status" value="1"/>
</dbReference>
<evidence type="ECO:0000256" key="5">
    <source>
        <dbReference type="ARBA" id="ARBA00022691"/>
    </source>
</evidence>
<dbReference type="InterPro" id="IPR014777">
    <property type="entry name" value="4pyrrole_Mease_sub1"/>
</dbReference>
<dbReference type="RefSeq" id="WP_132584057.1">
    <property type="nucleotide sequence ID" value="NZ_SMAJ01000013.1"/>
</dbReference>
<dbReference type="GO" id="GO:0004851">
    <property type="term" value="F:uroporphyrin-III C-methyltransferase activity"/>
    <property type="evidence" value="ECO:0007669"/>
    <property type="project" value="UniProtKB-EC"/>
</dbReference>